<name>A0ACB8UY33_9EURO</name>
<comment type="caution">
    <text evidence="1">The sequence shown here is derived from an EMBL/GenBank/DDBJ whole genome shotgun (WGS) entry which is preliminary data.</text>
</comment>
<reference evidence="1" key="1">
    <citation type="journal article" date="2022" name="bioRxiv">
        <title>Population genetic analysis of Ophidiomyces ophidiicola, the causative agent of snake fungal disease, indicates recent introductions to the USA.</title>
        <authorList>
            <person name="Ladner J.T."/>
            <person name="Palmer J.M."/>
            <person name="Ettinger C.L."/>
            <person name="Stajich J.E."/>
            <person name="Farrell T.M."/>
            <person name="Glorioso B.M."/>
            <person name="Lawson B."/>
            <person name="Price S.J."/>
            <person name="Stengle A.G."/>
            <person name="Grear D.A."/>
            <person name="Lorch J.M."/>
        </authorList>
    </citation>
    <scope>NUCLEOTIDE SEQUENCE</scope>
    <source>
        <strain evidence="1">NWHC 24266-5</strain>
    </source>
</reference>
<protein>
    <submittedName>
        <fullName evidence="1">Exosome non-catalytic core subunit rrp46</fullName>
    </submittedName>
</protein>
<organism evidence="1">
    <name type="scientific">Ophidiomyces ophidiicola</name>
    <dbReference type="NCBI Taxonomy" id="1387563"/>
    <lineage>
        <taxon>Eukaryota</taxon>
        <taxon>Fungi</taxon>
        <taxon>Dikarya</taxon>
        <taxon>Ascomycota</taxon>
        <taxon>Pezizomycotina</taxon>
        <taxon>Eurotiomycetes</taxon>
        <taxon>Eurotiomycetidae</taxon>
        <taxon>Onygenales</taxon>
        <taxon>Onygenaceae</taxon>
        <taxon>Ophidiomyces</taxon>
    </lineage>
</organism>
<dbReference type="EMBL" id="JALBCA010000034">
    <property type="protein sequence ID" value="KAI2387983.1"/>
    <property type="molecule type" value="Genomic_DNA"/>
</dbReference>
<proteinExistence type="predicted"/>
<gene>
    <name evidence="1" type="primary">RRP46</name>
    <name evidence="1" type="ORF">LOY88_002777</name>
</gene>
<accession>A0ACB8UY33</accession>
<evidence type="ECO:0000313" key="1">
    <source>
        <dbReference type="EMBL" id="KAI2387983.1"/>
    </source>
</evidence>
<sequence>MAPLTAQLSPLRFANGSAAYTSPSGHRVLAAVNGPVDPARRDTLKPDEATLDILVKPAAGASSVGERYAESIIRGLLARVVLLRDPALARRAVVVTLVVEANPAAPGRVDLRGASYLPVLPALLHAALLALVSAAVPMSMMYSAVLVAVDAAGDGGSVRPDPTPAATQAAASLHVLAFSSQGHLLLSESHGACDWPTWERVHDCAQAVCRGGPAGGGVEGCLREAAEQHARHALSWTLATA</sequence>